<evidence type="ECO:0000313" key="9">
    <source>
        <dbReference type="Proteomes" id="UP000182769"/>
    </source>
</evidence>
<organism evidence="8 9">
    <name type="scientific">Marinomonas fungiae</name>
    <dbReference type="NCBI Taxonomy" id="1137284"/>
    <lineage>
        <taxon>Bacteria</taxon>
        <taxon>Pseudomonadati</taxon>
        <taxon>Pseudomonadota</taxon>
        <taxon>Gammaproteobacteria</taxon>
        <taxon>Oceanospirillales</taxon>
        <taxon>Oceanospirillaceae</taxon>
        <taxon>Marinomonas</taxon>
    </lineage>
</organism>
<evidence type="ECO:0000256" key="3">
    <source>
        <dbReference type="ARBA" id="ARBA00022475"/>
    </source>
</evidence>
<keyword evidence="5 7" id="KW-1133">Transmembrane helix</keyword>
<accession>A0A0K6INB2</accession>
<comment type="subcellular location">
    <subcellularLocation>
        <location evidence="1">Cell membrane</location>
        <topology evidence="1">Multi-pass membrane protein</topology>
    </subcellularLocation>
</comment>
<evidence type="ECO:0000256" key="6">
    <source>
        <dbReference type="ARBA" id="ARBA00023136"/>
    </source>
</evidence>
<dbReference type="STRING" id="1137284.GCA_001418205_02441"/>
<keyword evidence="3" id="KW-1003">Cell membrane</keyword>
<evidence type="ECO:0000256" key="7">
    <source>
        <dbReference type="SAM" id="Phobius"/>
    </source>
</evidence>
<gene>
    <name evidence="8" type="ORF">Ga0061065_107145</name>
</gene>
<keyword evidence="6 7" id="KW-0472">Membrane</keyword>
<dbReference type="PANTHER" id="PTHR33452:SF1">
    <property type="entry name" value="INNER MEMBRANE PROTEIN YPHA-RELATED"/>
    <property type="match status" value="1"/>
</dbReference>
<evidence type="ECO:0000256" key="4">
    <source>
        <dbReference type="ARBA" id="ARBA00022692"/>
    </source>
</evidence>
<dbReference type="OrthoDB" id="121744at2"/>
<keyword evidence="4 7" id="KW-0812">Transmembrane</keyword>
<feature type="transmembrane region" description="Helical" evidence="7">
    <location>
        <begin position="94"/>
        <end position="120"/>
    </location>
</feature>
<reference evidence="9" key="1">
    <citation type="submission" date="2015-08" db="EMBL/GenBank/DDBJ databases">
        <authorList>
            <person name="Varghese N."/>
        </authorList>
    </citation>
    <scope>NUCLEOTIDE SEQUENCE [LARGE SCALE GENOMIC DNA]</scope>
    <source>
        <strain evidence="9">JCM 18476</strain>
    </source>
</reference>
<dbReference type="GO" id="GO:0005886">
    <property type="term" value="C:plasma membrane"/>
    <property type="evidence" value="ECO:0007669"/>
    <property type="project" value="UniProtKB-SubCell"/>
</dbReference>
<dbReference type="Pfam" id="PF07681">
    <property type="entry name" value="DoxX"/>
    <property type="match status" value="1"/>
</dbReference>
<comment type="similarity">
    <text evidence="2">Belongs to the DoxX family.</text>
</comment>
<dbReference type="InterPro" id="IPR051907">
    <property type="entry name" value="DoxX-like_oxidoreductase"/>
</dbReference>
<keyword evidence="9" id="KW-1185">Reference proteome</keyword>
<sequence length="156" mass="17411">MMMPSRSSQQMLRAIPESLVLFLARFALAATFWLSGQTKIEGFAFNPFAGHFEFGWPSLKESTFYLFEYEYALPIIPPELAAYMATAAEHVLPILLLFGILTRLSALGIFMMTLVIEIFVYPEAYALHATWAALALLIMRQGPGRVSIDALAKRSG</sequence>
<dbReference type="InterPro" id="IPR032808">
    <property type="entry name" value="DoxX"/>
</dbReference>
<name>A0A0K6INB2_9GAMM</name>
<dbReference type="Proteomes" id="UP000182769">
    <property type="component" value="Unassembled WGS sequence"/>
</dbReference>
<proteinExistence type="inferred from homology"/>
<dbReference type="EMBL" id="CYHG01000007">
    <property type="protein sequence ID" value="CUB04571.1"/>
    <property type="molecule type" value="Genomic_DNA"/>
</dbReference>
<evidence type="ECO:0000313" key="8">
    <source>
        <dbReference type="EMBL" id="CUB04571.1"/>
    </source>
</evidence>
<evidence type="ECO:0000256" key="2">
    <source>
        <dbReference type="ARBA" id="ARBA00006679"/>
    </source>
</evidence>
<protein>
    <submittedName>
        <fullName evidence="8">Uncharacterized membrane protein YphA, DoxX/SURF4 family</fullName>
    </submittedName>
</protein>
<evidence type="ECO:0000256" key="1">
    <source>
        <dbReference type="ARBA" id="ARBA00004651"/>
    </source>
</evidence>
<evidence type="ECO:0000256" key="5">
    <source>
        <dbReference type="ARBA" id="ARBA00022989"/>
    </source>
</evidence>
<dbReference type="AlphaFoldDB" id="A0A0K6INB2"/>
<dbReference type="PANTHER" id="PTHR33452">
    <property type="entry name" value="OXIDOREDUCTASE CATD-RELATED"/>
    <property type="match status" value="1"/>
</dbReference>
<dbReference type="RefSeq" id="WP_055463513.1">
    <property type="nucleotide sequence ID" value="NZ_CYHG01000007.1"/>
</dbReference>